<dbReference type="AlphaFoldDB" id="A0A5N5FT28"/>
<reference evidence="1 2" key="1">
    <citation type="submission" date="2019-09" db="EMBL/GenBank/DDBJ databases">
        <authorList>
            <person name="Ou C."/>
        </authorList>
    </citation>
    <scope>NUCLEOTIDE SEQUENCE [LARGE SCALE GENOMIC DNA]</scope>
    <source>
        <strain evidence="1">S2</strain>
        <tissue evidence="1">Leaf</tissue>
    </source>
</reference>
<accession>A0A5N5FT28</accession>
<proteinExistence type="predicted"/>
<keyword evidence="2" id="KW-1185">Reference proteome</keyword>
<comment type="caution">
    <text evidence="1">The sequence shown here is derived from an EMBL/GenBank/DDBJ whole genome shotgun (WGS) entry which is preliminary data.</text>
</comment>
<organism evidence="1 2">
    <name type="scientific">Pyrus ussuriensis x Pyrus communis</name>
    <dbReference type="NCBI Taxonomy" id="2448454"/>
    <lineage>
        <taxon>Eukaryota</taxon>
        <taxon>Viridiplantae</taxon>
        <taxon>Streptophyta</taxon>
        <taxon>Embryophyta</taxon>
        <taxon>Tracheophyta</taxon>
        <taxon>Spermatophyta</taxon>
        <taxon>Magnoliopsida</taxon>
        <taxon>eudicotyledons</taxon>
        <taxon>Gunneridae</taxon>
        <taxon>Pentapetalae</taxon>
        <taxon>rosids</taxon>
        <taxon>fabids</taxon>
        <taxon>Rosales</taxon>
        <taxon>Rosaceae</taxon>
        <taxon>Amygdaloideae</taxon>
        <taxon>Maleae</taxon>
        <taxon>Pyrus</taxon>
    </lineage>
</organism>
<protein>
    <submittedName>
        <fullName evidence="1">Uncharacterized protein</fullName>
    </submittedName>
</protein>
<name>A0A5N5FT28_9ROSA</name>
<sequence length="59" mass="6369">MMEMGVKDMALSVDELEKHVNPGNGNEGHDKGFFGAEMGAVLHAKGCVMNDEVLHVLND</sequence>
<dbReference type="EMBL" id="SMOL01000583">
    <property type="protein sequence ID" value="KAB2604771.1"/>
    <property type="molecule type" value="Genomic_DNA"/>
</dbReference>
<reference evidence="1 2" key="2">
    <citation type="submission" date="2019-11" db="EMBL/GenBank/DDBJ databases">
        <title>A de novo genome assembly of a pear dwarfing rootstock.</title>
        <authorList>
            <person name="Wang F."/>
            <person name="Wang J."/>
            <person name="Li S."/>
            <person name="Zhang Y."/>
            <person name="Fang M."/>
            <person name="Ma L."/>
            <person name="Zhao Y."/>
            <person name="Jiang S."/>
        </authorList>
    </citation>
    <scope>NUCLEOTIDE SEQUENCE [LARGE SCALE GENOMIC DNA]</scope>
    <source>
        <strain evidence="1">S2</strain>
        <tissue evidence="1">Leaf</tissue>
    </source>
</reference>
<evidence type="ECO:0000313" key="1">
    <source>
        <dbReference type="EMBL" id="KAB2604771.1"/>
    </source>
</evidence>
<evidence type="ECO:0000313" key="2">
    <source>
        <dbReference type="Proteomes" id="UP000327157"/>
    </source>
</evidence>
<dbReference type="Proteomes" id="UP000327157">
    <property type="component" value="Unassembled WGS sequence"/>
</dbReference>
<gene>
    <name evidence="1" type="ORF">D8674_039092</name>
</gene>